<feature type="binding site" evidence="6">
    <location>
        <begin position="57"/>
        <end position="59"/>
    </location>
    <ligand>
        <name>AMP</name>
        <dbReference type="ChEBI" id="CHEBI:456215"/>
    </ligand>
</feature>
<feature type="binding site" evidence="6">
    <location>
        <position position="154"/>
    </location>
    <ligand>
        <name>Zn(2+)</name>
        <dbReference type="ChEBI" id="CHEBI:29105"/>
        <note>structural</note>
    </ligand>
</feature>
<evidence type="ECO:0000256" key="1">
    <source>
        <dbReference type="ARBA" id="ARBA00022679"/>
    </source>
</evidence>
<feature type="binding site" evidence="6">
    <location>
        <position position="36"/>
    </location>
    <ligand>
        <name>AMP</name>
        <dbReference type="ChEBI" id="CHEBI:456215"/>
    </ligand>
</feature>
<feature type="binding site" evidence="6">
    <location>
        <begin position="10"/>
        <end position="15"/>
    </location>
    <ligand>
        <name>ATP</name>
        <dbReference type="ChEBI" id="CHEBI:30616"/>
    </ligand>
</feature>
<feature type="region of interest" description="LID" evidence="6">
    <location>
        <begin position="130"/>
        <end position="167"/>
    </location>
</feature>
<dbReference type="EC" id="2.7.4.3" evidence="6 8"/>
<dbReference type="InterPro" id="IPR006259">
    <property type="entry name" value="Adenyl_kin_sub"/>
</dbReference>
<comment type="subcellular location">
    <subcellularLocation>
        <location evidence="6 8">Cytoplasm</location>
    </subcellularLocation>
</comment>
<comment type="catalytic activity">
    <reaction evidence="6 8">
        <text>AMP + ATP = 2 ADP</text>
        <dbReference type="Rhea" id="RHEA:12973"/>
        <dbReference type="ChEBI" id="CHEBI:30616"/>
        <dbReference type="ChEBI" id="CHEBI:456215"/>
        <dbReference type="ChEBI" id="CHEBI:456216"/>
        <dbReference type="EC" id="2.7.4.3"/>
    </reaction>
</comment>
<keyword evidence="3 6" id="KW-0547">Nucleotide-binding</keyword>
<dbReference type="UniPathway" id="UPA00588">
    <property type="reaction ID" value="UER00649"/>
</dbReference>
<dbReference type="FunFam" id="3.40.50.300:FF:000106">
    <property type="entry name" value="Adenylate kinase mitochondrial"/>
    <property type="match status" value="1"/>
</dbReference>
<evidence type="ECO:0000256" key="6">
    <source>
        <dbReference type="HAMAP-Rule" id="MF_00235"/>
    </source>
</evidence>
<keyword evidence="6" id="KW-0862">Zinc</keyword>
<comment type="function">
    <text evidence="6">Catalyzes the reversible transfer of the terminal phosphate group between ATP and AMP. Plays an important role in cellular energy homeostasis and in adenine nucleotide metabolism.</text>
</comment>
<keyword evidence="12" id="KW-1185">Reference proteome</keyword>
<dbReference type="OrthoDB" id="9805030at2"/>
<evidence type="ECO:0000313" key="13">
    <source>
        <dbReference type="Proteomes" id="UP000255124"/>
    </source>
</evidence>
<feature type="binding site" evidence="6">
    <location>
        <position position="131"/>
    </location>
    <ligand>
        <name>ATP</name>
        <dbReference type="ChEBI" id="CHEBI:30616"/>
    </ligand>
</feature>
<dbReference type="GO" id="GO:0005737">
    <property type="term" value="C:cytoplasm"/>
    <property type="evidence" value="ECO:0007669"/>
    <property type="project" value="UniProtKB-SubCell"/>
</dbReference>
<dbReference type="InterPro" id="IPR033690">
    <property type="entry name" value="Adenylat_kinase_CS"/>
</dbReference>
<feature type="binding site" evidence="6">
    <location>
        <position position="134"/>
    </location>
    <ligand>
        <name>Zn(2+)</name>
        <dbReference type="ChEBI" id="CHEBI:29105"/>
        <note>structural</note>
    </ligand>
</feature>
<comment type="similarity">
    <text evidence="6 7">Belongs to the adenylate kinase family.</text>
</comment>
<dbReference type="InterPro" id="IPR007862">
    <property type="entry name" value="Adenylate_kinase_lid-dom"/>
</dbReference>
<dbReference type="NCBIfam" id="NF011100">
    <property type="entry name" value="PRK14527.1"/>
    <property type="match status" value="1"/>
</dbReference>
<feature type="binding site" evidence="6">
    <location>
        <position position="137"/>
    </location>
    <ligand>
        <name>Zn(2+)</name>
        <dbReference type="ChEBI" id="CHEBI:29105"/>
        <note>structural</note>
    </ligand>
</feature>
<evidence type="ECO:0000313" key="11">
    <source>
        <dbReference type="EMBL" id="SUU93039.1"/>
    </source>
</evidence>
<dbReference type="Pfam" id="PF00406">
    <property type="entry name" value="ADK"/>
    <property type="match status" value="1"/>
</dbReference>
<dbReference type="HAMAP" id="MF_00235">
    <property type="entry name" value="Adenylate_kinase_Adk"/>
    <property type="match status" value="1"/>
</dbReference>
<keyword evidence="1 6" id="KW-0808">Transferase</keyword>
<dbReference type="SUPFAM" id="SSF52540">
    <property type="entry name" value="P-loop containing nucleoside triphosphate hydrolases"/>
    <property type="match status" value="1"/>
</dbReference>
<keyword evidence="6" id="KW-0963">Cytoplasm</keyword>
<dbReference type="CDD" id="cd01428">
    <property type="entry name" value="ADK"/>
    <property type="match status" value="1"/>
</dbReference>
<evidence type="ECO:0000256" key="2">
    <source>
        <dbReference type="ARBA" id="ARBA00022727"/>
    </source>
</evidence>
<feature type="binding site" evidence="6">
    <location>
        <position position="164"/>
    </location>
    <ligand>
        <name>AMP</name>
        <dbReference type="ChEBI" id="CHEBI:456215"/>
    </ligand>
</feature>
<gene>
    <name evidence="6 11" type="primary">adk</name>
    <name evidence="10" type="ORF">CYJ34_01300</name>
    <name evidence="11" type="ORF">NCTC9810_01389</name>
</gene>
<dbReference type="InterPro" id="IPR000850">
    <property type="entry name" value="Adenylat/UMP-CMP_kin"/>
</dbReference>
<evidence type="ECO:0000313" key="10">
    <source>
        <dbReference type="EMBL" id="PKZ17370.1"/>
    </source>
</evidence>
<evidence type="ECO:0000259" key="9">
    <source>
        <dbReference type="Pfam" id="PF05191"/>
    </source>
</evidence>
<dbReference type="InterPro" id="IPR027417">
    <property type="entry name" value="P-loop_NTPase"/>
</dbReference>
<comment type="subunit">
    <text evidence="6 8">Monomer.</text>
</comment>
<dbReference type="EMBL" id="PKGS01000001">
    <property type="protein sequence ID" value="PKZ17370.1"/>
    <property type="molecule type" value="Genomic_DNA"/>
</dbReference>
<dbReference type="PROSITE" id="PS00113">
    <property type="entry name" value="ADENYLATE_KINASE"/>
    <property type="match status" value="1"/>
</dbReference>
<feature type="binding site" evidence="6">
    <location>
        <position position="157"/>
    </location>
    <ligand>
        <name>Zn(2+)</name>
        <dbReference type="ChEBI" id="CHEBI:29105"/>
        <note>structural</note>
    </ligand>
</feature>
<evidence type="ECO:0000313" key="12">
    <source>
        <dbReference type="Proteomes" id="UP000234335"/>
    </source>
</evidence>
<dbReference type="AlphaFoldDB" id="A0A2I1MB68"/>
<dbReference type="NCBIfam" id="NF001381">
    <property type="entry name" value="PRK00279.1-3"/>
    <property type="match status" value="1"/>
</dbReference>
<evidence type="ECO:0000256" key="8">
    <source>
        <dbReference type="RuleBase" id="RU003331"/>
    </source>
</evidence>
<evidence type="ECO:0000256" key="7">
    <source>
        <dbReference type="RuleBase" id="RU003330"/>
    </source>
</evidence>
<feature type="domain" description="Adenylate kinase active site lid" evidence="9">
    <location>
        <begin position="131"/>
        <end position="166"/>
    </location>
</feature>
<keyword evidence="5 6" id="KW-0067">ATP-binding</keyword>
<evidence type="ECO:0000256" key="4">
    <source>
        <dbReference type="ARBA" id="ARBA00022777"/>
    </source>
</evidence>
<evidence type="ECO:0000256" key="5">
    <source>
        <dbReference type="ARBA" id="ARBA00022840"/>
    </source>
</evidence>
<dbReference type="Proteomes" id="UP000255124">
    <property type="component" value="Unassembled WGS sequence"/>
</dbReference>
<feature type="binding site" evidence="6">
    <location>
        <position position="203"/>
    </location>
    <ligand>
        <name>ATP</name>
        <dbReference type="ChEBI" id="CHEBI:30616"/>
    </ligand>
</feature>
<dbReference type="RefSeq" id="WP_101539531.1">
    <property type="nucleotide sequence ID" value="NZ_CALTZC010000024.1"/>
</dbReference>
<reference evidence="11 13" key="2">
    <citation type="submission" date="2018-06" db="EMBL/GenBank/DDBJ databases">
        <authorList>
            <consortium name="Pathogen Informatics"/>
            <person name="Doyle S."/>
        </authorList>
    </citation>
    <scope>NUCLEOTIDE SEQUENCE [LARGE SCALE GENOMIC DNA]</scope>
    <source>
        <strain evidence="11 13">NCTC9810</strain>
    </source>
</reference>
<dbReference type="Proteomes" id="UP000234335">
    <property type="component" value="Unassembled WGS sequence"/>
</dbReference>
<accession>A0A2I1MB68</accession>
<feature type="binding site" evidence="6">
    <location>
        <begin position="89"/>
        <end position="92"/>
    </location>
    <ligand>
        <name>AMP</name>
        <dbReference type="ChEBI" id="CHEBI:456215"/>
    </ligand>
</feature>
<organism evidence="10 12">
    <name type="scientific">Anaerococcus octavius</name>
    <dbReference type="NCBI Taxonomy" id="54007"/>
    <lineage>
        <taxon>Bacteria</taxon>
        <taxon>Bacillati</taxon>
        <taxon>Bacillota</taxon>
        <taxon>Tissierellia</taxon>
        <taxon>Tissierellales</taxon>
        <taxon>Peptoniphilaceae</taxon>
        <taxon>Anaerococcus</taxon>
    </lineage>
</organism>
<keyword evidence="6" id="KW-0479">Metal-binding</keyword>
<comment type="pathway">
    <text evidence="6">Purine metabolism; AMP biosynthesis via salvage pathway; AMP from ADP: step 1/1.</text>
</comment>
<feature type="binding site" evidence="6">
    <location>
        <position position="31"/>
    </location>
    <ligand>
        <name>AMP</name>
        <dbReference type="ChEBI" id="CHEBI:456215"/>
    </ligand>
</feature>
<dbReference type="GO" id="GO:0005524">
    <property type="term" value="F:ATP binding"/>
    <property type="evidence" value="ECO:0007669"/>
    <property type="project" value="UniProtKB-UniRule"/>
</dbReference>
<comment type="domain">
    <text evidence="6">Consists of three domains, a large central CORE domain and two small peripheral domains, NMPbind and LID, which undergo movements during catalysis. The LID domain closes over the site of phosphoryl transfer upon ATP binding. Assembling and dissambling the active center during each catalytic cycle provides an effective means to prevent ATP hydrolysis. Some bacteria have evolved a zinc-coordinating structure that stabilizes the LID domain.</text>
</comment>
<name>A0A2I1MB68_9FIRM</name>
<dbReference type="PANTHER" id="PTHR23359">
    <property type="entry name" value="NUCLEOTIDE KINASE"/>
    <property type="match status" value="1"/>
</dbReference>
<feature type="binding site" evidence="6">
    <location>
        <begin position="140"/>
        <end position="141"/>
    </location>
    <ligand>
        <name>ATP</name>
        <dbReference type="ChEBI" id="CHEBI:30616"/>
    </ligand>
</feature>
<dbReference type="Gene3D" id="3.40.50.300">
    <property type="entry name" value="P-loop containing nucleotide triphosphate hydrolases"/>
    <property type="match status" value="1"/>
</dbReference>
<dbReference type="NCBIfam" id="NF001380">
    <property type="entry name" value="PRK00279.1-2"/>
    <property type="match status" value="1"/>
</dbReference>
<reference evidence="10 12" key="1">
    <citation type="submission" date="2017-12" db="EMBL/GenBank/DDBJ databases">
        <title>Phylogenetic diversity of female urinary microbiome.</title>
        <authorList>
            <person name="Thomas-White K."/>
            <person name="Wolfe A.J."/>
        </authorList>
    </citation>
    <scope>NUCLEOTIDE SEQUENCE [LARGE SCALE GENOMIC DNA]</scope>
    <source>
        <strain evidence="10 12">UMB0119</strain>
    </source>
</reference>
<sequence>MNIILLGPPGAGKGTLSKKIIENLNAVQISTGDIFRYNIKNETPLGVKAKGYMDKGELVPDEVTIDLLWDYFDKLENNEDSELLVLFDGFPRTLNQAKALDNGMDERDQKIDGVIYFDVDYDTLIKRTTGRRVCPECGATYHIENHPPKVEGICDKCGTQLIQRQDDQLETVKNRIDVYNEQTAVLIDYYTNKGILKSIDGTKTVDEIFDEFSDKLGELN</sequence>
<proteinExistence type="inferred from homology"/>
<keyword evidence="2 6" id="KW-0545">Nucleotide biosynthesis</keyword>
<feature type="binding site" evidence="6">
    <location>
        <position position="96"/>
    </location>
    <ligand>
        <name>AMP</name>
        <dbReference type="ChEBI" id="CHEBI:456215"/>
    </ligand>
</feature>
<protein>
    <recommendedName>
        <fullName evidence="6 8">Adenylate kinase</fullName>
        <shortName evidence="6">AK</shortName>
        <ecNumber evidence="6 8">2.7.4.3</ecNumber>
    </recommendedName>
    <alternativeName>
        <fullName evidence="6">ATP-AMP transphosphorylase</fullName>
    </alternativeName>
    <alternativeName>
        <fullName evidence="6">ATP:AMP phosphotransferase</fullName>
    </alternativeName>
    <alternativeName>
        <fullName evidence="6">Adenylate monophosphate kinase</fullName>
    </alternativeName>
</protein>
<dbReference type="PRINTS" id="PR00094">
    <property type="entry name" value="ADENYLTKNASE"/>
</dbReference>
<dbReference type="GO" id="GO:0044209">
    <property type="term" value="P:AMP salvage"/>
    <property type="evidence" value="ECO:0007669"/>
    <property type="project" value="UniProtKB-UniRule"/>
</dbReference>
<dbReference type="EMBL" id="UFTA01000002">
    <property type="protein sequence ID" value="SUU93039.1"/>
    <property type="molecule type" value="Genomic_DNA"/>
</dbReference>
<dbReference type="NCBIfam" id="TIGR01351">
    <property type="entry name" value="adk"/>
    <property type="match status" value="1"/>
</dbReference>
<dbReference type="Pfam" id="PF05191">
    <property type="entry name" value="ADK_lid"/>
    <property type="match status" value="1"/>
</dbReference>
<evidence type="ECO:0000256" key="3">
    <source>
        <dbReference type="ARBA" id="ARBA00022741"/>
    </source>
</evidence>
<dbReference type="GO" id="GO:0008270">
    <property type="term" value="F:zinc ion binding"/>
    <property type="evidence" value="ECO:0007669"/>
    <property type="project" value="UniProtKB-UniRule"/>
</dbReference>
<feature type="binding site" evidence="6">
    <location>
        <position position="175"/>
    </location>
    <ligand>
        <name>AMP</name>
        <dbReference type="ChEBI" id="CHEBI:456215"/>
    </ligand>
</feature>
<feature type="region of interest" description="NMP" evidence="6">
    <location>
        <begin position="30"/>
        <end position="59"/>
    </location>
</feature>
<keyword evidence="4 6" id="KW-0418">Kinase</keyword>
<dbReference type="GO" id="GO:0004017">
    <property type="term" value="F:AMP kinase activity"/>
    <property type="evidence" value="ECO:0007669"/>
    <property type="project" value="UniProtKB-UniRule"/>
</dbReference>